<name>A0AA37V9G3_9BACT</name>
<evidence type="ECO:0000256" key="3">
    <source>
        <dbReference type="ARBA" id="ARBA00022989"/>
    </source>
</evidence>
<dbReference type="PANTHER" id="PTHR11785:SF512">
    <property type="entry name" value="SOBREMESA, ISOFORM B"/>
    <property type="match status" value="1"/>
</dbReference>
<organism evidence="7 8">
    <name type="scientific">Roseisolibacter agri</name>
    <dbReference type="NCBI Taxonomy" id="2014610"/>
    <lineage>
        <taxon>Bacteria</taxon>
        <taxon>Pseudomonadati</taxon>
        <taxon>Gemmatimonadota</taxon>
        <taxon>Gemmatimonadia</taxon>
        <taxon>Gemmatimonadales</taxon>
        <taxon>Gemmatimonadaceae</taxon>
        <taxon>Roseisolibacter</taxon>
    </lineage>
</organism>
<evidence type="ECO:0000256" key="1">
    <source>
        <dbReference type="ARBA" id="ARBA00004141"/>
    </source>
</evidence>
<feature type="transmembrane region" description="Helical" evidence="6">
    <location>
        <begin position="445"/>
        <end position="464"/>
    </location>
</feature>
<feature type="transmembrane region" description="Helical" evidence="6">
    <location>
        <begin position="113"/>
        <end position="136"/>
    </location>
</feature>
<dbReference type="InterPro" id="IPR050598">
    <property type="entry name" value="AminoAcid_Transporter"/>
</dbReference>
<dbReference type="Proteomes" id="UP001161325">
    <property type="component" value="Unassembled WGS sequence"/>
</dbReference>
<dbReference type="GO" id="GO:0016020">
    <property type="term" value="C:membrane"/>
    <property type="evidence" value="ECO:0007669"/>
    <property type="project" value="UniProtKB-SubCell"/>
</dbReference>
<dbReference type="PIRSF" id="PIRSF006060">
    <property type="entry name" value="AA_transporter"/>
    <property type="match status" value="1"/>
</dbReference>
<dbReference type="Gene3D" id="1.20.1740.10">
    <property type="entry name" value="Amino acid/polyamine transporter I"/>
    <property type="match status" value="1"/>
</dbReference>
<evidence type="ECO:0000256" key="2">
    <source>
        <dbReference type="ARBA" id="ARBA00022692"/>
    </source>
</evidence>
<feature type="transmembrane region" description="Helical" evidence="6">
    <location>
        <begin position="226"/>
        <end position="250"/>
    </location>
</feature>
<dbReference type="AlphaFoldDB" id="A0AA37V9G3"/>
<accession>A0AA37V9G3</accession>
<dbReference type="GO" id="GO:0015179">
    <property type="term" value="F:L-amino acid transmembrane transporter activity"/>
    <property type="evidence" value="ECO:0007669"/>
    <property type="project" value="TreeGrafter"/>
</dbReference>
<dbReference type="RefSeq" id="WP_284348852.1">
    <property type="nucleotide sequence ID" value="NZ_BRXS01000001.1"/>
</dbReference>
<keyword evidence="4 6" id="KW-0472">Membrane</keyword>
<proteinExistence type="predicted"/>
<dbReference type="PANTHER" id="PTHR11785">
    <property type="entry name" value="AMINO ACID TRANSPORTER"/>
    <property type="match status" value="1"/>
</dbReference>
<evidence type="ECO:0000256" key="5">
    <source>
        <dbReference type="SAM" id="MobiDB-lite"/>
    </source>
</evidence>
<reference evidence="7" key="1">
    <citation type="submission" date="2022-08" db="EMBL/GenBank/DDBJ databases">
        <title>Draft genome sequencing of Roseisolibacter agri AW1220.</title>
        <authorList>
            <person name="Tobiishi Y."/>
            <person name="Tonouchi A."/>
        </authorList>
    </citation>
    <scope>NUCLEOTIDE SEQUENCE</scope>
    <source>
        <strain evidence="7">AW1220</strain>
    </source>
</reference>
<feature type="region of interest" description="Disordered" evidence="5">
    <location>
        <begin position="1"/>
        <end position="29"/>
    </location>
</feature>
<evidence type="ECO:0000313" key="8">
    <source>
        <dbReference type="Proteomes" id="UP001161325"/>
    </source>
</evidence>
<feature type="transmembrane region" description="Helical" evidence="6">
    <location>
        <begin position="416"/>
        <end position="439"/>
    </location>
</feature>
<feature type="transmembrane region" description="Helical" evidence="6">
    <location>
        <begin position="73"/>
        <end position="92"/>
    </location>
</feature>
<dbReference type="EMBL" id="BRXS01000001">
    <property type="protein sequence ID" value="GLC24403.1"/>
    <property type="molecule type" value="Genomic_DNA"/>
</dbReference>
<keyword evidence="2 6" id="KW-0812">Transmembrane</keyword>
<dbReference type="Pfam" id="PF13520">
    <property type="entry name" value="AA_permease_2"/>
    <property type="match status" value="1"/>
</dbReference>
<evidence type="ECO:0000256" key="6">
    <source>
        <dbReference type="SAM" id="Phobius"/>
    </source>
</evidence>
<comment type="subcellular location">
    <subcellularLocation>
        <location evidence="1">Membrane</location>
        <topology evidence="1">Multi-pass membrane protein</topology>
    </subcellularLocation>
</comment>
<feature type="compositionally biased region" description="Low complexity" evidence="5">
    <location>
        <begin position="1"/>
        <end position="18"/>
    </location>
</feature>
<feature type="transmembrane region" description="Helical" evidence="6">
    <location>
        <begin position="156"/>
        <end position="176"/>
    </location>
</feature>
<feature type="transmembrane region" description="Helical" evidence="6">
    <location>
        <begin position="360"/>
        <end position="379"/>
    </location>
</feature>
<comment type="caution">
    <text evidence="7">The sequence shown here is derived from an EMBL/GenBank/DDBJ whole genome shotgun (WGS) entry which is preliminary data.</text>
</comment>
<evidence type="ECO:0000256" key="4">
    <source>
        <dbReference type="ARBA" id="ARBA00023136"/>
    </source>
</evidence>
<keyword evidence="8" id="KW-1185">Reference proteome</keyword>
<protein>
    <submittedName>
        <fullName evidence="7">Amino acid transporter</fullName>
    </submittedName>
</protein>
<dbReference type="InterPro" id="IPR002293">
    <property type="entry name" value="AA/rel_permease1"/>
</dbReference>
<feature type="transmembrane region" description="Helical" evidence="6">
    <location>
        <begin position="304"/>
        <end position="325"/>
    </location>
</feature>
<evidence type="ECO:0000313" key="7">
    <source>
        <dbReference type="EMBL" id="GLC24403.1"/>
    </source>
</evidence>
<sequence>MSAIRSPAGDVAAPVVDADSGRTPGSRSTLPRQIGLWSAVAVLIGSTIGSGIFRSPAGIAERLPGPLPMFSVWIVGGLFALCGALTLAEIASGRPETGGIYVFIRDGWGRLPAFLFGWAELSVIRAASLGAISTTFAEYALRVLGYDPSRAPYDDWVHWVAAGAIIVTSVFNYRGAKTGSLVQNITTIAKYGGLLFIILLALAIGLPQTGGANFTPANPPGSFAVGAFGLALVSALWAFDGWADLSFVAGEVKDPRRTLPRALIIGTVLVIAIYLLANVAYLAVMSIDEIRASRLVAADVAQRLIGAPGVVFVAVTVMLSTFGTLNGTLLTGPRIFFAMADDRLFFEPVARVHPRFQSPYVAILMTAGLGVAFVMLRTFEQLADAFVTAIVPFYALGVAAIFRLRKQAGYQPPFRVPLYPIVPLLFIAASLYLLGNALLDPASRWATAGTLGMVLLGVPLYYLTVGRRGR</sequence>
<feature type="transmembrane region" description="Helical" evidence="6">
    <location>
        <begin position="34"/>
        <end position="53"/>
    </location>
</feature>
<gene>
    <name evidence="7" type="ORF">rosag_09160</name>
</gene>
<feature type="transmembrane region" description="Helical" evidence="6">
    <location>
        <begin position="188"/>
        <end position="206"/>
    </location>
</feature>
<feature type="transmembrane region" description="Helical" evidence="6">
    <location>
        <begin position="385"/>
        <end position="404"/>
    </location>
</feature>
<keyword evidence="3 6" id="KW-1133">Transmembrane helix</keyword>
<feature type="transmembrane region" description="Helical" evidence="6">
    <location>
        <begin position="262"/>
        <end position="284"/>
    </location>
</feature>